<evidence type="ECO:0000313" key="3">
    <source>
        <dbReference type="Proteomes" id="UP001150941"/>
    </source>
</evidence>
<protein>
    <submittedName>
        <fullName evidence="2">Uncharacterized protein</fullName>
    </submittedName>
</protein>
<accession>A0A9W9TA82</accession>
<comment type="caution">
    <text evidence="2">The sequence shown here is derived from an EMBL/GenBank/DDBJ whole genome shotgun (WGS) entry which is preliminary data.</text>
</comment>
<feature type="transmembrane region" description="Helical" evidence="1">
    <location>
        <begin position="641"/>
        <end position="665"/>
    </location>
</feature>
<dbReference type="RefSeq" id="XP_058325466.1">
    <property type="nucleotide sequence ID" value="XM_058479943.1"/>
</dbReference>
<feature type="transmembrane region" description="Helical" evidence="1">
    <location>
        <begin position="490"/>
        <end position="512"/>
    </location>
</feature>
<keyword evidence="1" id="KW-0812">Transmembrane</keyword>
<keyword evidence="1" id="KW-1133">Transmembrane helix</keyword>
<evidence type="ECO:0000256" key="1">
    <source>
        <dbReference type="SAM" id="Phobius"/>
    </source>
</evidence>
<organism evidence="2 3">
    <name type="scientific">Penicillium chermesinum</name>
    <dbReference type="NCBI Taxonomy" id="63820"/>
    <lineage>
        <taxon>Eukaryota</taxon>
        <taxon>Fungi</taxon>
        <taxon>Dikarya</taxon>
        <taxon>Ascomycota</taxon>
        <taxon>Pezizomycotina</taxon>
        <taxon>Eurotiomycetes</taxon>
        <taxon>Eurotiomycetidae</taxon>
        <taxon>Eurotiales</taxon>
        <taxon>Aspergillaceae</taxon>
        <taxon>Penicillium</taxon>
    </lineage>
</organism>
<dbReference type="Proteomes" id="UP001150941">
    <property type="component" value="Unassembled WGS sequence"/>
</dbReference>
<gene>
    <name evidence="2" type="ORF">N7468_010648</name>
</gene>
<dbReference type="AlphaFoldDB" id="A0A9W9TA82"/>
<dbReference type="PANTHER" id="PTHR37544:SF3">
    <property type="entry name" value="SPRAY"/>
    <property type="match status" value="1"/>
</dbReference>
<dbReference type="Pfam" id="PF11915">
    <property type="entry name" value="DUF3433"/>
    <property type="match status" value="2"/>
</dbReference>
<keyword evidence="3" id="KW-1185">Reference proteome</keyword>
<sequence length="1215" mass="132927">MSRKANAAVEDAVFSRLGDERGDVVHVKWRPLYLRRRILFAFIFVFCALIATLAALDQTSKANSGLATPIKNLHYSWTYGPTAVLTIVAAVWSRVEFQTKQNAPWQGMLSKPQMEASKSVLLDYVSMLQPVTIVKALQNRHYFVAASVSSSLILRLLIIFSTGLFSLQPTPIIKGEAPVQLTTSIDTLNGSAKLSTASSKAYDDLNAIIYKNAPYGEGTTSKIAYQGVSFAGLPSNSLINATIETISSDLECESASFNAANFSTYGEGTLMTATCNMTIDFDSIWDNNDLRLITQVGPIQKCSNSNDTADQRIPLFIGNTYYSTDHPGINGNPPLLNLSLSRSVQHICKPTYTVRSILANLNTSGSSSMALGQYVGSGSIRKNLTAVDIASQAFSYMNTYMKSPRPADSDELFSGDNVTIDLSFKLGARLSGFQGTAQDIFERNMTVPLFSTFYHAITAQVVGEALFQPKLSNTTGNVISTEDRLLVTDLSLYAMITCLILLILLVVAMTLLKAHQAMAPWNPNTMMAVASILANNPALQEAIQGTGLISEKALHNHLSGQRYTTQITKDGLHVVIAGASMGETKSPREALATWKPFPSRFFRAGFFVILVGIIAALEGVLRISQTRNGLGTVSDSAFIHYSWTLLPAFIMVLISLCFGSIDFNVRSLAPYSKLKEKSGVDWQYLKTTNYMDSLGVVNILNALQRREFAVLITSFATIIGSVLTIVSSGLYSAMDTSAVSSVNFTQGSMPMNPLTFSHKLSVMNQANLTTSIQNTKYGVTGAQTASEILQNNLSFPQWTWNELAFPNMTLQLPVTEENTTGLYADILLPASRSSLDCQLRNLSQLPHSFTAMPTDSTSPYAGPTLLVNTTVLPCFQDESIRSEQIQIRGAGMNTAVEGKYLPVGYFGSTLQSICYLNGSSLQATYERNSAYNFNKNQVTYIWGKTTANKLENLVELACMDSPETVQTKVRLKLPELTIDETRPPATIESTATKADNVLLPLNDAWYYLQSYDESATGLGSFFQALVAGKYAIPREYLRDIDRTDTVVEAIKYQHRIIRAQQLGLDAQEAADDILKSKPLLGNLTNPSDRRLFQDAASTRALEALLAIMLVLGIVSSILLNTDGVLPKNPNSIAAIASLLADCNFLEFFHHVPDPTDEKIGTTVFSKSRFHLGWLENEDSPGPNLMNSSLPSFQTPALSDDAKFTIYVDDYEGRPF</sequence>
<name>A0A9W9TA82_9EURO</name>
<dbReference type="EMBL" id="JAPQKS010000009">
    <property type="protein sequence ID" value="KAJ5214969.1"/>
    <property type="molecule type" value="Genomic_DNA"/>
</dbReference>
<proteinExistence type="predicted"/>
<dbReference type="GeneID" id="83207247"/>
<evidence type="ECO:0000313" key="2">
    <source>
        <dbReference type="EMBL" id="KAJ5214969.1"/>
    </source>
</evidence>
<dbReference type="PANTHER" id="PTHR37544">
    <property type="entry name" value="SPRAY-RELATED"/>
    <property type="match status" value="1"/>
</dbReference>
<feature type="transmembrane region" description="Helical" evidence="1">
    <location>
        <begin position="601"/>
        <end position="621"/>
    </location>
</feature>
<keyword evidence="1" id="KW-0472">Membrane</keyword>
<feature type="transmembrane region" description="Helical" evidence="1">
    <location>
        <begin position="76"/>
        <end position="95"/>
    </location>
</feature>
<dbReference type="OrthoDB" id="5332281at2759"/>
<reference evidence="2" key="1">
    <citation type="submission" date="2022-11" db="EMBL/GenBank/DDBJ databases">
        <authorList>
            <person name="Petersen C."/>
        </authorList>
    </citation>
    <scope>NUCLEOTIDE SEQUENCE</scope>
    <source>
        <strain evidence="2">IBT 19713</strain>
    </source>
</reference>
<reference evidence="2" key="2">
    <citation type="journal article" date="2023" name="IMA Fungus">
        <title>Comparative genomic study of the Penicillium genus elucidates a diverse pangenome and 15 lateral gene transfer events.</title>
        <authorList>
            <person name="Petersen C."/>
            <person name="Sorensen T."/>
            <person name="Nielsen M.R."/>
            <person name="Sondergaard T.E."/>
            <person name="Sorensen J.L."/>
            <person name="Fitzpatrick D.A."/>
            <person name="Frisvad J.C."/>
            <person name="Nielsen K.L."/>
        </authorList>
    </citation>
    <scope>NUCLEOTIDE SEQUENCE</scope>
    <source>
        <strain evidence="2">IBT 19713</strain>
    </source>
</reference>
<feature type="transmembrane region" description="Helical" evidence="1">
    <location>
        <begin position="142"/>
        <end position="165"/>
    </location>
</feature>
<feature type="transmembrane region" description="Helical" evidence="1">
    <location>
        <begin position="708"/>
        <end position="731"/>
    </location>
</feature>
<feature type="transmembrane region" description="Helical" evidence="1">
    <location>
        <begin position="38"/>
        <end position="56"/>
    </location>
</feature>
<dbReference type="InterPro" id="IPR021840">
    <property type="entry name" value="DUF3433"/>
</dbReference>